<dbReference type="Proteomes" id="UP000180113">
    <property type="component" value="Unassembled WGS sequence"/>
</dbReference>
<evidence type="ECO:0000313" key="10">
    <source>
        <dbReference type="Proteomes" id="UP000180043"/>
    </source>
</evidence>
<evidence type="ECO:0000256" key="2">
    <source>
        <dbReference type="ARBA" id="ARBA00022576"/>
    </source>
</evidence>
<gene>
    <name evidence="7" type="ORF">BKG62_00410</name>
    <name evidence="8" type="ORF">BKG82_02635</name>
    <name evidence="9" type="ORF">FJK96_10745</name>
</gene>
<evidence type="ECO:0000256" key="5">
    <source>
        <dbReference type="RuleBase" id="RU003693"/>
    </source>
</evidence>
<evidence type="ECO:0000256" key="4">
    <source>
        <dbReference type="ARBA" id="ARBA00022898"/>
    </source>
</evidence>
<dbReference type="PROSITE" id="PS00599">
    <property type="entry name" value="AA_TRANSFER_CLASS_2"/>
    <property type="match status" value="1"/>
</dbReference>
<dbReference type="InterPro" id="IPR001917">
    <property type="entry name" value="Aminotrans_II_pyridoxalP_BS"/>
</dbReference>
<dbReference type="EMBL" id="MLHW01000001">
    <property type="protein sequence ID" value="OHT54723.1"/>
    <property type="molecule type" value="Genomic_DNA"/>
</dbReference>
<reference evidence="8 10" key="2">
    <citation type="submission" date="2016-10" db="EMBL/GenBank/DDBJ databases">
        <title>Evaluation of Human, Veterinary and Environmental Mycobacterium chelonae Isolates by Core Genome Phylogenomic Analysis, Targeted Gene Comparison, and Anti-microbial Susceptibility Patterns: A Tale of Mistaken Identities.</title>
        <authorList>
            <person name="Fogelson S.B."/>
            <person name="Camus A.C."/>
            <person name="Lorenz W."/>
            <person name="Vasireddy R."/>
            <person name="Vasireddy S."/>
            <person name="Smith T."/>
            <person name="Brown-Elliott B.A."/>
            <person name="Wallace R.J.Jr."/>
            <person name="Hasan N.A."/>
            <person name="Reischl U."/>
            <person name="Sanchez S."/>
        </authorList>
    </citation>
    <scope>NUCLEOTIDE SEQUENCE [LARGE SCALE GENOMIC DNA]</scope>
    <source>
        <strain evidence="8 10">15515</strain>
    </source>
</reference>
<reference evidence="7 11" key="1">
    <citation type="submission" date="2016-10" db="EMBL/GenBank/DDBJ databases">
        <title>Evaluation of Human, Animal and Environmental Mycobacterium chelonae Isolates by Core Genome Phylogenomic Analysis, Targeted Gene Comparison, and Anti-microbial Susceptibility Patterns: A Tale of Mistaken Identities.</title>
        <authorList>
            <person name="Fogelson S.B."/>
            <person name="Camus A.C."/>
            <person name="Lorenz W."/>
            <person name="Vasireddy R."/>
            <person name="Vasireddy S."/>
            <person name="Smith T."/>
            <person name="Brown-Elliott B.A."/>
            <person name="Wallace R.J.Jr."/>
            <person name="Hasan N.A."/>
            <person name="Reischl U."/>
            <person name="Sanchez S."/>
        </authorList>
    </citation>
    <scope>NUCLEOTIDE SEQUENCE [LARGE SCALE GENOMIC DNA]</scope>
    <source>
        <strain evidence="7 11">42895</strain>
    </source>
</reference>
<evidence type="ECO:0000256" key="3">
    <source>
        <dbReference type="ARBA" id="ARBA00022679"/>
    </source>
</evidence>
<keyword evidence="2 8" id="KW-0032">Aminotransferase</keyword>
<dbReference type="EMBL" id="MLIQ01000011">
    <property type="protein sequence ID" value="OHU59505.1"/>
    <property type="molecule type" value="Genomic_DNA"/>
</dbReference>
<protein>
    <submittedName>
        <fullName evidence="8 9">Aminotransferase</fullName>
    </submittedName>
</protein>
<keyword evidence="4 5" id="KW-0663">Pyridoxal phosphate</keyword>
<dbReference type="Proteomes" id="UP000317728">
    <property type="component" value="Chromosome"/>
</dbReference>
<keyword evidence="3 8" id="KW-0808">Transferase</keyword>
<dbReference type="AlphaFoldDB" id="A0A1S1KHR4"/>
<dbReference type="EMBL" id="CP041150">
    <property type="protein sequence ID" value="QDF70580.1"/>
    <property type="molecule type" value="Genomic_DNA"/>
</dbReference>
<dbReference type="InterPro" id="IPR015424">
    <property type="entry name" value="PyrdxlP-dep_Trfase"/>
</dbReference>
<dbReference type="CDD" id="cd00609">
    <property type="entry name" value="AAT_like"/>
    <property type="match status" value="1"/>
</dbReference>
<dbReference type="InterPro" id="IPR050106">
    <property type="entry name" value="HistidinolP_aminotransfase"/>
</dbReference>
<dbReference type="GO" id="GO:0030170">
    <property type="term" value="F:pyridoxal phosphate binding"/>
    <property type="evidence" value="ECO:0007669"/>
    <property type="project" value="InterPro"/>
</dbReference>
<name>A0A1S1KHR4_MYCCH</name>
<sequence>MGREGPVTVSPLRLALNENPYRPLPSVRDALRHDIAEVNRYPEFLPVVLPRLIAERVGMTPEEVVVGVGATGVALQVLQALCQPGDSLVFAHPTFDGYPILADIAGLIQVPIPLADNGITDLDELLGAAYDADAAAVVLCRPHNPTGTLIPADQVYEFVRAAPPTSVVILDEAYIEFVDPDEHLDVPRLLAIHPNLVVLRTFSKAYGLAGLRIGYGLAAPAVCAVIRRYQLPFGMNRAAAVAVAASYAAEDELRLRVDSIVYERDRLRERLAQMGAHIPESHANFVYLPARGDGERWMSILGTDDVVAKEYPDGGVRLTVGDPREMAIVARRLLEVDEIGESAAPQLSRPAS</sequence>
<reference evidence="9 12" key="3">
    <citation type="submission" date="2019-06" db="EMBL/GenBank/DDBJ databases">
        <title>Whole geneome sequnce of Mycobacteroides chelonae M77 isolated from bovine milk from Meghalaya, India.</title>
        <authorList>
            <person name="Vise E."/>
            <person name="Das S."/>
            <person name="Garg A."/>
            <person name="Ghatak S."/>
            <person name="Shakuntala I."/>
            <person name="Milton A.A.P."/>
            <person name="Karam A."/>
            <person name="Sanjukta R."/>
            <person name="Puro K."/>
            <person name="Sen A."/>
        </authorList>
    </citation>
    <scope>NUCLEOTIDE SEQUENCE [LARGE SCALE GENOMIC DNA]</scope>
    <source>
        <strain evidence="9 12">M77</strain>
    </source>
</reference>
<dbReference type="RefSeq" id="WP_030095609.1">
    <property type="nucleotide sequence ID" value="NZ_CP041150.1"/>
</dbReference>
<dbReference type="PANTHER" id="PTHR43643">
    <property type="entry name" value="HISTIDINOL-PHOSPHATE AMINOTRANSFERASE 2"/>
    <property type="match status" value="1"/>
</dbReference>
<dbReference type="PANTHER" id="PTHR43643:SF3">
    <property type="entry name" value="HISTIDINOL-PHOSPHATE AMINOTRANSFERASE"/>
    <property type="match status" value="1"/>
</dbReference>
<feature type="domain" description="Aminotransferase class I/classII large" evidence="6">
    <location>
        <begin position="12"/>
        <end position="289"/>
    </location>
</feature>
<evidence type="ECO:0000313" key="11">
    <source>
        <dbReference type="Proteomes" id="UP000180113"/>
    </source>
</evidence>
<evidence type="ECO:0000313" key="8">
    <source>
        <dbReference type="EMBL" id="OHU59505.1"/>
    </source>
</evidence>
<dbReference type="InterPro" id="IPR004839">
    <property type="entry name" value="Aminotransferase_I/II_large"/>
</dbReference>
<evidence type="ECO:0000313" key="9">
    <source>
        <dbReference type="EMBL" id="QDF70580.1"/>
    </source>
</evidence>
<dbReference type="Proteomes" id="UP000180043">
    <property type="component" value="Unassembled WGS sequence"/>
</dbReference>
<dbReference type="Pfam" id="PF00155">
    <property type="entry name" value="Aminotran_1_2"/>
    <property type="match status" value="1"/>
</dbReference>
<organism evidence="8 10">
    <name type="scientific">Mycobacteroides chelonae</name>
    <name type="common">Mycobacterium chelonae</name>
    <dbReference type="NCBI Taxonomy" id="1774"/>
    <lineage>
        <taxon>Bacteria</taxon>
        <taxon>Bacillati</taxon>
        <taxon>Actinomycetota</taxon>
        <taxon>Actinomycetes</taxon>
        <taxon>Mycobacteriales</taxon>
        <taxon>Mycobacteriaceae</taxon>
        <taxon>Mycobacteroides</taxon>
    </lineage>
</organism>
<proteinExistence type="inferred from homology"/>
<comment type="similarity">
    <text evidence="5">Belongs to the class-II pyridoxal-phosphate-dependent aminotransferase family.</text>
</comment>
<dbReference type="InterPro" id="IPR015422">
    <property type="entry name" value="PyrdxlP-dep_Trfase_small"/>
</dbReference>
<dbReference type="Gene3D" id="3.90.1150.10">
    <property type="entry name" value="Aspartate Aminotransferase, domain 1"/>
    <property type="match status" value="1"/>
</dbReference>
<dbReference type="InterPro" id="IPR015421">
    <property type="entry name" value="PyrdxlP-dep_Trfase_major"/>
</dbReference>
<dbReference type="GO" id="GO:0008483">
    <property type="term" value="F:transaminase activity"/>
    <property type="evidence" value="ECO:0007669"/>
    <property type="project" value="UniProtKB-KW"/>
</dbReference>
<dbReference type="SUPFAM" id="SSF53383">
    <property type="entry name" value="PLP-dependent transferases"/>
    <property type="match status" value="1"/>
</dbReference>
<evidence type="ECO:0000256" key="1">
    <source>
        <dbReference type="ARBA" id="ARBA00001933"/>
    </source>
</evidence>
<evidence type="ECO:0000313" key="12">
    <source>
        <dbReference type="Proteomes" id="UP000317728"/>
    </source>
</evidence>
<dbReference type="Gene3D" id="3.40.640.10">
    <property type="entry name" value="Type I PLP-dependent aspartate aminotransferase-like (Major domain)"/>
    <property type="match status" value="1"/>
</dbReference>
<evidence type="ECO:0000259" key="6">
    <source>
        <dbReference type="Pfam" id="PF00155"/>
    </source>
</evidence>
<comment type="cofactor">
    <cofactor evidence="1 5">
        <name>pyridoxal 5'-phosphate</name>
        <dbReference type="ChEBI" id="CHEBI:597326"/>
    </cofactor>
</comment>
<evidence type="ECO:0000313" key="7">
    <source>
        <dbReference type="EMBL" id="OHT54723.1"/>
    </source>
</evidence>
<accession>A0A1S1KHR4</accession>